<dbReference type="InterPro" id="IPR000683">
    <property type="entry name" value="Gfo/Idh/MocA-like_OxRdtase_N"/>
</dbReference>
<dbReference type="RefSeq" id="XP_003851958.1">
    <property type="nucleotide sequence ID" value="XM_003851910.1"/>
</dbReference>
<dbReference type="SUPFAM" id="SSF55347">
    <property type="entry name" value="Glyceraldehyde-3-phosphate dehydrogenase-like, C-terminal domain"/>
    <property type="match status" value="1"/>
</dbReference>
<keyword evidence="6" id="KW-1185">Reference proteome</keyword>
<dbReference type="SUPFAM" id="SSF51735">
    <property type="entry name" value="NAD(P)-binding Rossmann-fold domains"/>
    <property type="match status" value="1"/>
</dbReference>
<feature type="domain" description="GFO/IDH/MocA-like oxidoreductase" evidence="4">
    <location>
        <begin position="282"/>
        <end position="391"/>
    </location>
</feature>
<reference evidence="5 6" key="1">
    <citation type="journal article" date="2011" name="PLoS Genet.">
        <title>Finished genome of the fungal wheat pathogen Mycosphaerella graminicola reveals dispensome structure, chromosome plasticity, and stealth pathogenesis.</title>
        <authorList>
            <person name="Goodwin S.B."/>
            <person name="Ben M'barek S."/>
            <person name="Dhillon B."/>
            <person name="Wittenberg A.H.J."/>
            <person name="Crane C.F."/>
            <person name="Hane J.K."/>
            <person name="Foster A.J."/>
            <person name="Van der Lee T.A.J."/>
            <person name="Grimwood J."/>
            <person name="Aerts A."/>
            <person name="Antoniw J."/>
            <person name="Bailey A."/>
            <person name="Bluhm B."/>
            <person name="Bowler J."/>
            <person name="Bristow J."/>
            <person name="van der Burgt A."/>
            <person name="Canto-Canche B."/>
            <person name="Churchill A.C.L."/>
            <person name="Conde-Ferraez L."/>
            <person name="Cools H.J."/>
            <person name="Coutinho P.M."/>
            <person name="Csukai M."/>
            <person name="Dehal P."/>
            <person name="De Wit P."/>
            <person name="Donzelli B."/>
            <person name="van de Geest H.C."/>
            <person name="van Ham R.C.H.J."/>
            <person name="Hammond-Kosack K.E."/>
            <person name="Henrissat B."/>
            <person name="Kilian A."/>
            <person name="Kobayashi A.K."/>
            <person name="Koopmann E."/>
            <person name="Kourmpetis Y."/>
            <person name="Kuzniar A."/>
            <person name="Lindquist E."/>
            <person name="Lombard V."/>
            <person name="Maliepaard C."/>
            <person name="Martins N."/>
            <person name="Mehrabi R."/>
            <person name="Nap J.P.H."/>
            <person name="Ponomarenko A."/>
            <person name="Rudd J.J."/>
            <person name="Salamov A."/>
            <person name="Schmutz J."/>
            <person name="Schouten H.J."/>
            <person name="Shapiro H."/>
            <person name="Stergiopoulos I."/>
            <person name="Torriani S.F.F."/>
            <person name="Tu H."/>
            <person name="de Vries R.P."/>
            <person name="Waalwijk C."/>
            <person name="Ware S.B."/>
            <person name="Wiebenga A."/>
            <person name="Zwiers L.-H."/>
            <person name="Oliver R.P."/>
            <person name="Grigoriev I.V."/>
            <person name="Kema G.H.J."/>
        </authorList>
    </citation>
    <scope>NUCLEOTIDE SEQUENCE [LARGE SCALE GENOMIC DNA]</scope>
    <source>
        <strain evidence="6">CBS 115943 / IPO323</strain>
    </source>
</reference>
<dbReference type="PANTHER" id="PTHR43054:SF1">
    <property type="entry name" value="SCYLLO-INOSITOL 2-DEHYDROGENASE (NADP(+)) IOLU"/>
    <property type="match status" value="1"/>
</dbReference>
<sequence length="482" mass="52230">MASKGTQHPSMIVCLQSIVSSSKLSRDGNEKRMDTSHALKAKASADDEHLSCAGDLCSRAREEAVITGSPKRIASEHESIRAGIGKSTIVDTVPPSPPSSSPTTASTTPPKSHISFLLKNNSPLFTLTTTTLTMSSSNAPIPYATIGTNWITTSWIHACNQVPESWTLHSVYSRSQSTASTFAAQHNCKTTHTSLDSLLADPILRAVYIASPNSLHFTQARQCLSAGKHVILEKPATCTSKQLDELFRLSKENNVVLIEAFRHIREHNFLHLHKLVNEDKVLGPIYGASLPYASYSSRYTNVLNGETPNIFSLDFGGGALVDVGVYPVCFAVALFGTPKSQSYTPTICATGVDAAGVGTLQYDNFGVALNVSKAYSTSSVVEIYGEKGTLRVNGTTDISSIVFVDAKSKEEKELADEGKCLKVTKPDVNMEEEVREFGRIILEGDEQARQRLEELSRAIIKVTESMRRGAGILYPADQEWGA</sequence>
<evidence type="ECO:0000313" key="6">
    <source>
        <dbReference type="Proteomes" id="UP000008062"/>
    </source>
</evidence>
<dbReference type="HOGENOM" id="CLU_023194_7_0_1"/>
<proteinExistence type="inferred from homology"/>
<dbReference type="PANTHER" id="PTHR43054">
    <property type="match status" value="1"/>
</dbReference>
<dbReference type="OMA" id="RHIQEAN"/>
<evidence type="ECO:0000259" key="3">
    <source>
        <dbReference type="Pfam" id="PF01408"/>
    </source>
</evidence>
<comment type="similarity">
    <text evidence="1">Belongs to the Gfo/Idh/MocA family.</text>
</comment>
<name>F9XCN6_ZYMTI</name>
<gene>
    <name evidence="5" type="ORF">MYCGRDRAFT_109735</name>
</gene>
<dbReference type="InParanoid" id="F9XCN6"/>
<dbReference type="EMBL" id="CM001201">
    <property type="protein sequence ID" value="EGP86934.1"/>
    <property type="molecule type" value="Genomic_DNA"/>
</dbReference>
<organism evidence="5 6">
    <name type="scientific">Zymoseptoria tritici (strain CBS 115943 / IPO323)</name>
    <name type="common">Speckled leaf blotch fungus</name>
    <name type="synonym">Septoria tritici</name>
    <dbReference type="NCBI Taxonomy" id="336722"/>
    <lineage>
        <taxon>Eukaryota</taxon>
        <taxon>Fungi</taxon>
        <taxon>Dikarya</taxon>
        <taxon>Ascomycota</taxon>
        <taxon>Pezizomycotina</taxon>
        <taxon>Dothideomycetes</taxon>
        <taxon>Dothideomycetidae</taxon>
        <taxon>Mycosphaerellales</taxon>
        <taxon>Mycosphaerellaceae</taxon>
        <taxon>Zymoseptoria</taxon>
    </lineage>
</organism>
<dbReference type="eggNOG" id="KOG2742">
    <property type="taxonomic scope" value="Eukaryota"/>
</dbReference>
<accession>F9XCN6</accession>
<dbReference type="InterPro" id="IPR055170">
    <property type="entry name" value="GFO_IDH_MocA-like_dom"/>
</dbReference>
<feature type="domain" description="Gfo/Idh/MocA-like oxidoreductase N-terminal" evidence="3">
    <location>
        <begin position="143"/>
        <end position="259"/>
    </location>
</feature>
<evidence type="ECO:0000259" key="4">
    <source>
        <dbReference type="Pfam" id="PF22725"/>
    </source>
</evidence>
<dbReference type="KEGG" id="ztr:MYCGRDRAFT_109735"/>
<feature type="region of interest" description="Disordered" evidence="2">
    <location>
        <begin position="68"/>
        <end position="112"/>
    </location>
</feature>
<dbReference type="Pfam" id="PF22725">
    <property type="entry name" value="GFO_IDH_MocA_C3"/>
    <property type="match status" value="1"/>
</dbReference>
<evidence type="ECO:0000256" key="2">
    <source>
        <dbReference type="SAM" id="MobiDB-lite"/>
    </source>
</evidence>
<dbReference type="InterPro" id="IPR036291">
    <property type="entry name" value="NAD(P)-bd_dom_sf"/>
</dbReference>
<dbReference type="Gene3D" id="3.30.360.10">
    <property type="entry name" value="Dihydrodipicolinate Reductase, domain 2"/>
    <property type="match status" value="1"/>
</dbReference>
<dbReference type="Gene3D" id="3.40.50.720">
    <property type="entry name" value="NAD(P)-binding Rossmann-like Domain"/>
    <property type="match status" value="1"/>
</dbReference>
<feature type="compositionally biased region" description="Low complexity" evidence="2">
    <location>
        <begin position="101"/>
        <end position="110"/>
    </location>
</feature>
<evidence type="ECO:0000313" key="5">
    <source>
        <dbReference type="EMBL" id="EGP86934.1"/>
    </source>
</evidence>
<dbReference type="STRING" id="336722.F9XCN6"/>
<dbReference type="VEuPathDB" id="FungiDB:ZTRI_6.104"/>
<evidence type="ECO:0000256" key="1">
    <source>
        <dbReference type="ARBA" id="ARBA00010928"/>
    </source>
</evidence>
<dbReference type="Pfam" id="PF01408">
    <property type="entry name" value="GFO_IDH_MocA"/>
    <property type="match status" value="1"/>
</dbReference>
<dbReference type="AlphaFoldDB" id="F9XCN6"/>
<dbReference type="GeneID" id="13401271"/>
<dbReference type="Proteomes" id="UP000008062">
    <property type="component" value="Chromosome 6"/>
</dbReference>
<protein>
    <submittedName>
        <fullName evidence="5">Uncharacterized protein</fullName>
    </submittedName>
</protein>
<dbReference type="OrthoDB" id="2129491at2759"/>
<dbReference type="GO" id="GO:0000166">
    <property type="term" value="F:nucleotide binding"/>
    <property type="evidence" value="ECO:0007669"/>
    <property type="project" value="InterPro"/>
</dbReference>